<dbReference type="Proteomes" id="UP001500518">
    <property type="component" value="Unassembled WGS sequence"/>
</dbReference>
<accession>A0ABP9KAR2</accession>
<comment type="caution">
    <text evidence="1">The sequence shown here is derived from an EMBL/GenBank/DDBJ whole genome shotgun (WGS) entry which is preliminary data.</text>
</comment>
<proteinExistence type="predicted"/>
<organism evidence="1 2">
    <name type="scientific">Erythrobacter westpacificensis</name>
    <dbReference type="NCBI Taxonomy" id="1055231"/>
    <lineage>
        <taxon>Bacteria</taxon>
        <taxon>Pseudomonadati</taxon>
        <taxon>Pseudomonadota</taxon>
        <taxon>Alphaproteobacteria</taxon>
        <taxon>Sphingomonadales</taxon>
        <taxon>Erythrobacteraceae</taxon>
        <taxon>Erythrobacter/Porphyrobacter group</taxon>
        <taxon>Erythrobacter</taxon>
    </lineage>
</organism>
<gene>
    <name evidence="1" type="ORF">GCM10023208_15380</name>
</gene>
<reference evidence="2" key="1">
    <citation type="journal article" date="2019" name="Int. J. Syst. Evol. Microbiol.">
        <title>The Global Catalogue of Microorganisms (GCM) 10K type strain sequencing project: providing services to taxonomists for standard genome sequencing and annotation.</title>
        <authorList>
            <consortium name="The Broad Institute Genomics Platform"/>
            <consortium name="The Broad Institute Genome Sequencing Center for Infectious Disease"/>
            <person name="Wu L."/>
            <person name="Ma J."/>
        </authorList>
    </citation>
    <scope>NUCLEOTIDE SEQUENCE [LARGE SCALE GENOMIC DNA]</scope>
    <source>
        <strain evidence="2">JCM 18014</strain>
    </source>
</reference>
<protein>
    <submittedName>
        <fullName evidence="1">Uncharacterized protein</fullName>
    </submittedName>
</protein>
<evidence type="ECO:0000313" key="1">
    <source>
        <dbReference type="EMBL" id="GAA5053435.1"/>
    </source>
</evidence>
<sequence>MEGDRATVTPVATGLDSSPGVTRVGSIGYVTEGKIGYLIDPALQGQDPGDFYIRAFTLPEGL</sequence>
<name>A0ABP9KAR2_9SPHN</name>
<dbReference type="EMBL" id="BAABHV010000009">
    <property type="protein sequence ID" value="GAA5053435.1"/>
    <property type="molecule type" value="Genomic_DNA"/>
</dbReference>
<keyword evidence="2" id="KW-1185">Reference proteome</keyword>
<dbReference type="RefSeq" id="WP_346032520.1">
    <property type="nucleotide sequence ID" value="NZ_BAABHV010000009.1"/>
</dbReference>
<evidence type="ECO:0000313" key="2">
    <source>
        <dbReference type="Proteomes" id="UP001500518"/>
    </source>
</evidence>